<dbReference type="Gene3D" id="3.30.930.10">
    <property type="entry name" value="Bira Bifunctional Protein, Domain 2"/>
    <property type="match status" value="1"/>
</dbReference>
<keyword evidence="10 15" id="KW-0460">Magnesium</keyword>
<dbReference type="GO" id="GO:0009328">
    <property type="term" value="C:phenylalanine-tRNA ligase complex"/>
    <property type="evidence" value="ECO:0007669"/>
    <property type="project" value="TreeGrafter"/>
</dbReference>
<sequence>MRISLNWLRELVDITLTPEELADALTMAGFEVEDIEDRRAWADGVVIGKVLSREKHPNADKLSVCTVDIGAKQPSTIVCGAANVRADIYVAVATVGTYLPKVDLKIKPRKLRDVPSEGMICSLAELGLTKESEGIHIFPQADLPVGSDARPYLGLDDVILDLTSTANRADALSMVGIAREVAAITGAALKLPSIPEFSVQQGSDLSVKIEEGCPVYIATVIKGLKTAPSPEWLQQRIIAAGSRPINNIVDVTNYIMLEWGQPLHAFDLDRLQTVTNSQNLTIGVRYAHSGETLTTLDSQERSLQEQTLLITANDQPVALAGVMGGESTEVHAGTQNVMLEAAVFDSAAIRRSARSQGMRTEASARFERGVNQAELMLACRRAIQLMTEMAGGTIGTQAVQEVRHQTTTRTIELRLERVNQILGPVLLESERAYAQHRNGDSRRSNGSARNGEPASDELGELKAADVERILTALGCELASTDTSDVWMVTVPPYRYRDLEREIDLIEEVARLYGYNNFCDTLPDKTEAGFLPEEQAAIRRIHATMRAVGLTEVIHYTLGKPENEQQIVLANPLFTEYSALRMELIPGLIDAFQYNLEQGNGPLNAFEIGRVFWRQEEGLTEADQVAGIMGGDPFRGRWVTSGRPQPLTWYEAKGMLESVFTQLGLEVEYQPDRRNPLLHPGRTASLWLNGDRLGTFGQLHPQVRQQRNLPDEVYAFELDLDVLLDHMLQEDKLIPVFQPYSSYPSSDRDIAFFAPAKFSVADIERAIRQAGGKLLESVELFDEYRGKNVPEGQRSLAFRLVYRASDRTLTDEDIDPVHQNVREVLEEKFQAALRS</sequence>
<dbReference type="InterPro" id="IPR005121">
    <property type="entry name" value="Fdx_antiC-bd"/>
</dbReference>
<dbReference type="SMART" id="SM00873">
    <property type="entry name" value="B3_4"/>
    <property type="match status" value="1"/>
</dbReference>
<dbReference type="AlphaFoldDB" id="A0AA97AK85"/>
<evidence type="ECO:0000256" key="17">
    <source>
        <dbReference type="SAM" id="MobiDB-lite"/>
    </source>
</evidence>
<feature type="domain" description="TRNA-binding" evidence="18">
    <location>
        <begin position="39"/>
        <end position="150"/>
    </location>
</feature>
<evidence type="ECO:0000256" key="3">
    <source>
        <dbReference type="ARBA" id="ARBA00011209"/>
    </source>
</evidence>
<dbReference type="Gene3D" id="3.30.70.380">
    <property type="entry name" value="Ferrodoxin-fold anticodon-binding domain"/>
    <property type="match status" value="1"/>
</dbReference>
<keyword evidence="12 15" id="KW-0648">Protein biosynthesis</keyword>
<evidence type="ECO:0000256" key="2">
    <source>
        <dbReference type="ARBA" id="ARBA00008653"/>
    </source>
</evidence>
<feature type="domain" description="B5" evidence="20">
    <location>
        <begin position="406"/>
        <end position="519"/>
    </location>
</feature>
<dbReference type="PROSITE" id="PS51447">
    <property type="entry name" value="FDX_ACB"/>
    <property type="match status" value="1"/>
</dbReference>
<comment type="similarity">
    <text evidence="2 15">Belongs to the phenylalanyl-tRNA synthetase beta subunit family. Type 1 subfamily.</text>
</comment>
<dbReference type="PROSITE" id="PS51483">
    <property type="entry name" value="B5"/>
    <property type="match status" value="1"/>
</dbReference>
<evidence type="ECO:0000256" key="9">
    <source>
        <dbReference type="ARBA" id="ARBA00022840"/>
    </source>
</evidence>
<dbReference type="InterPro" id="IPR005146">
    <property type="entry name" value="B3/B4_tRNA-bd"/>
</dbReference>
<dbReference type="GO" id="GO:0005524">
    <property type="term" value="F:ATP binding"/>
    <property type="evidence" value="ECO:0007669"/>
    <property type="project" value="UniProtKB-UniRule"/>
</dbReference>
<evidence type="ECO:0000256" key="10">
    <source>
        <dbReference type="ARBA" id="ARBA00022842"/>
    </source>
</evidence>
<dbReference type="Gene3D" id="2.40.50.140">
    <property type="entry name" value="Nucleic acid-binding proteins"/>
    <property type="match status" value="1"/>
</dbReference>
<dbReference type="NCBIfam" id="NF045760">
    <property type="entry name" value="YtpR"/>
    <property type="match status" value="1"/>
</dbReference>
<dbReference type="FunFam" id="2.40.50.140:FF:000045">
    <property type="entry name" value="Phenylalanine--tRNA ligase beta subunit"/>
    <property type="match status" value="1"/>
</dbReference>
<keyword evidence="6 15" id="KW-0436">Ligase</keyword>
<dbReference type="Pfam" id="PF03147">
    <property type="entry name" value="FDX-ACB"/>
    <property type="match status" value="1"/>
</dbReference>
<dbReference type="Gene3D" id="3.50.40.10">
    <property type="entry name" value="Phenylalanyl-trna Synthetase, Chain B, domain 3"/>
    <property type="match status" value="1"/>
</dbReference>
<dbReference type="RefSeq" id="WP_316435098.1">
    <property type="nucleotide sequence ID" value="NZ_CP053586.1"/>
</dbReference>
<evidence type="ECO:0000259" key="19">
    <source>
        <dbReference type="PROSITE" id="PS51447"/>
    </source>
</evidence>
<dbReference type="InterPro" id="IPR012340">
    <property type="entry name" value="NA-bd_OB-fold"/>
</dbReference>
<dbReference type="GO" id="GO:0004826">
    <property type="term" value="F:phenylalanine-tRNA ligase activity"/>
    <property type="evidence" value="ECO:0007669"/>
    <property type="project" value="UniProtKB-UniRule"/>
</dbReference>
<dbReference type="PROSITE" id="PS50886">
    <property type="entry name" value="TRBD"/>
    <property type="match status" value="1"/>
</dbReference>
<dbReference type="Pfam" id="PF03483">
    <property type="entry name" value="B3_4"/>
    <property type="match status" value="1"/>
</dbReference>
<evidence type="ECO:0000313" key="21">
    <source>
        <dbReference type="EMBL" id="WNZ23432.1"/>
    </source>
</evidence>
<feature type="binding site" evidence="15">
    <location>
        <position position="506"/>
    </location>
    <ligand>
        <name>Mg(2+)</name>
        <dbReference type="ChEBI" id="CHEBI:18420"/>
        <note>shared with alpha subunit</note>
    </ligand>
</feature>
<dbReference type="SUPFAM" id="SSF55681">
    <property type="entry name" value="Class II aaRS and biotin synthetases"/>
    <property type="match status" value="1"/>
</dbReference>
<evidence type="ECO:0000256" key="11">
    <source>
        <dbReference type="ARBA" id="ARBA00022884"/>
    </source>
</evidence>
<feature type="domain" description="FDX-ACB" evidence="19">
    <location>
        <begin position="740"/>
        <end position="833"/>
    </location>
</feature>
<dbReference type="CDD" id="cd02796">
    <property type="entry name" value="tRNA_bind_bactPheRS"/>
    <property type="match status" value="1"/>
</dbReference>
<dbReference type="CDD" id="cd00769">
    <property type="entry name" value="PheRS_beta_core"/>
    <property type="match status" value="1"/>
</dbReference>
<name>A0AA97AK85_9CYAN</name>
<evidence type="ECO:0000256" key="5">
    <source>
        <dbReference type="ARBA" id="ARBA00022555"/>
    </source>
</evidence>
<comment type="subcellular location">
    <subcellularLocation>
        <location evidence="1 15">Cytoplasm</location>
    </subcellularLocation>
</comment>
<dbReference type="HAMAP" id="MF_00283">
    <property type="entry name" value="Phe_tRNA_synth_beta1"/>
    <property type="match status" value="1"/>
</dbReference>
<dbReference type="InterPro" id="IPR045060">
    <property type="entry name" value="Phe-tRNA-ligase_IIc_bsu"/>
</dbReference>
<keyword evidence="9 15" id="KW-0067">ATP-binding</keyword>
<dbReference type="FunFam" id="3.50.40.10:FF:000001">
    <property type="entry name" value="Phenylalanine--tRNA ligase beta subunit"/>
    <property type="match status" value="1"/>
</dbReference>
<dbReference type="SUPFAM" id="SSF46955">
    <property type="entry name" value="Putative DNA-binding domain"/>
    <property type="match status" value="1"/>
</dbReference>
<evidence type="ECO:0000256" key="6">
    <source>
        <dbReference type="ARBA" id="ARBA00022598"/>
    </source>
</evidence>
<dbReference type="GO" id="GO:0000287">
    <property type="term" value="F:magnesium ion binding"/>
    <property type="evidence" value="ECO:0007669"/>
    <property type="project" value="UniProtKB-UniRule"/>
</dbReference>
<evidence type="ECO:0000256" key="7">
    <source>
        <dbReference type="ARBA" id="ARBA00022723"/>
    </source>
</evidence>
<keyword evidence="5 16" id="KW-0820">tRNA-binding</keyword>
<dbReference type="NCBIfam" id="TIGR00472">
    <property type="entry name" value="pheT_bact"/>
    <property type="match status" value="1"/>
</dbReference>
<comment type="catalytic activity">
    <reaction evidence="14 15">
        <text>tRNA(Phe) + L-phenylalanine + ATP = L-phenylalanyl-tRNA(Phe) + AMP + diphosphate + H(+)</text>
        <dbReference type="Rhea" id="RHEA:19413"/>
        <dbReference type="Rhea" id="RHEA-COMP:9668"/>
        <dbReference type="Rhea" id="RHEA-COMP:9699"/>
        <dbReference type="ChEBI" id="CHEBI:15378"/>
        <dbReference type="ChEBI" id="CHEBI:30616"/>
        <dbReference type="ChEBI" id="CHEBI:33019"/>
        <dbReference type="ChEBI" id="CHEBI:58095"/>
        <dbReference type="ChEBI" id="CHEBI:78442"/>
        <dbReference type="ChEBI" id="CHEBI:78531"/>
        <dbReference type="ChEBI" id="CHEBI:456215"/>
        <dbReference type="EC" id="6.1.1.20"/>
    </reaction>
</comment>
<protein>
    <recommendedName>
        <fullName evidence="15">Phenylalanine--tRNA ligase beta subunit</fullName>
        <ecNumber evidence="15">6.1.1.20</ecNumber>
    </recommendedName>
    <alternativeName>
        <fullName evidence="15">Phenylalanyl-tRNA synthetase beta subunit</fullName>
        <shortName evidence="15">PheRS</shortName>
    </alternativeName>
</protein>
<feature type="compositionally biased region" description="Basic and acidic residues" evidence="17">
    <location>
        <begin position="434"/>
        <end position="443"/>
    </location>
</feature>
<dbReference type="InterPro" id="IPR009061">
    <property type="entry name" value="DNA-bd_dom_put_sf"/>
</dbReference>
<evidence type="ECO:0000256" key="12">
    <source>
        <dbReference type="ARBA" id="ARBA00022917"/>
    </source>
</evidence>
<comment type="subunit">
    <text evidence="3 15">Tetramer of two alpha and two beta subunits.</text>
</comment>
<dbReference type="InterPro" id="IPR002547">
    <property type="entry name" value="tRNA-bd_dom"/>
</dbReference>
<keyword evidence="7 15" id="KW-0479">Metal-binding</keyword>
<dbReference type="SUPFAM" id="SSF56037">
    <property type="entry name" value="PheT/TilS domain"/>
    <property type="match status" value="1"/>
</dbReference>
<evidence type="ECO:0000259" key="20">
    <source>
        <dbReference type="PROSITE" id="PS51483"/>
    </source>
</evidence>
<dbReference type="InterPro" id="IPR036690">
    <property type="entry name" value="Fdx_antiC-bd_sf"/>
</dbReference>
<dbReference type="SUPFAM" id="SSF50249">
    <property type="entry name" value="Nucleic acid-binding proteins"/>
    <property type="match status" value="1"/>
</dbReference>
<dbReference type="InterPro" id="IPR005147">
    <property type="entry name" value="tRNA_synthase_B5-dom"/>
</dbReference>
<dbReference type="GO" id="GO:0006432">
    <property type="term" value="P:phenylalanyl-tRNA aminoacylation"/>
    <property type="evidence" value="ECO:0007669"/>
    <property type="project" value="UniProtKB-UniRule"/>
</dbReference>
<dbReference type="FunFam" id="3.30.70.380:FF:000001">
    <property type="entry name" value="Phenylalanine--tRNA ligase beta subunit"/>
    <property type="match status" value="1"/>
</dbReference>
<reference evidence="21" key="1">
    <citation type="submission" date="2020-05" db="EMBL/GenBank/DDBJ databases">
        <authorList>
            <person name="Zhu T."/>
            <person name="Keshari N."/>
            <person name="Lu X."/>
        </authorList>
    </citation>
    <scope>NUCLEOTIDE SEQUENCE</scope>
    <source>
        <strain evidence="21">NK1-12</strain>
    </source>
</reference>
<keyword evidence="8 15" id="KW-0547">Nucleotide-binding</keyword>
<evidence type="ECO:0000256" key="14">
    <source>
        <dbReference type="ARBA" id="ARBA00049255"/>
    </source>
</evidence>
<dbReference type="Pfam" id="PF17759">
    <property type="entry name" value="tRNA_synthFbeta"/>
    <property type="match status" value="1"/>
</dbReference>
<accession>A0AA97AK85</accession>
<dbReference type="InterPro" id="IPR004532">
    <property type="entry name" value="Phe-tRNA-ligase_IIc_bsu_bact"/>
</dbReference>
<dbReference type="EMBL" id="CP053586">
    <property type="protein sequence ID" value="WNZ23432.1"/>
    <property type="molecule type" value="Genomic_DNA"/>
</dbReference>
<feature type="region of interest" description="Disordered" evidence="17">
    <location>
        <begin position="434"/>
        <end position="458"/>
    </location>
</feature>
<dbReference type="PANTHER" id="PTHR10947:SF0">
    <property type="entry name" value="PHENYLALANINE--TRNA LIGASE BETA SUBUNIT"/>
    <property type="match status" value="1"/>
</dbReference>
<keyword evidence="13 15" id="KW-0030">Aminoacyl-tRNA synthetase</keyword>
<dbReference type="EC" id="6.1.1.20" evidence="15"/>
<dbReference type="InterPro" id="IPR045864">
    <property type="entry name" value="aa-tRNA-synth_II/BPL/LPL"/>
</dbReference>
<dbReference type="InterPro" id="IPR041616">
    <property type="entry name" value="PheRS_beta_core"/>
</dbReference>
<evidence type="ECO:0000256" key="13">
    <source>
        <dbReference type="ARBA" id="ARBA00023146"/>
    </source>
</evidence>
<evidence type="ECO:0000256" key="1">
    <source>
        <dbReference type="ARBA" id="ARBA00004496"/>
    </source>
</evidence>
<dbReference type="GO" id="GO:0000049">
    <property type="term" value="F:tRNA binding"/>
    <property type="evidence" value="ECO:0007669"/>
    <property type="project" value="UniProtKB-UniRule"/>
</dbReference>
<dbReference type="SUPFAM" id="SSF54991">
    <property type="entry name" value="Anticodon-binding domain of PheRS"/>
    <property type="match status" value="1"/>
</dbReference>
<gene>
    <name evidence="15" type="primary">pheT</name>
    <name evidence="21" type="ORF">HJG54_11590</name>
</gene>
<dbReference type="SMART" id="SM00896">
    <property type="entry name" value="FDX-ACB"/>
    <property type="match status" value="1"/>
</dbReference>
<feature type="binding site" evidence="15">
    <location>
        <position position="497"/>
    </location>
    <ligand>
        <name>Mg(2+)</name>
        <dbReference type="ChEBI" id="CHEBI:18420"/>
        <note>shared with alpha subunit</note>
    </ligand>
</feature>
<feature type="binding site" evidence="15">
    <location>
        <position position="507"/>
    </location>
    <ligand>
        <name>Mg(2+)</name>
        <dbReference type="ChEBI" id="CHEBI:18420"/>
        <note>shared with alpha subunit</note>
    </ligand>
</feature>
<evidence type="ECO:0000259" key="18">
    <source>
        <dbReference type="PROSITE" id="PS50886"/>
    </source>
</evidence>
<dbReference type="SMART" id="SM00874">
    <property type="entry name" value="B5"/>
    <property type="match status" value="1"/>
</dbReference>
<evidence type="ECO:0000256" key="8">
    <source>
        <dbReference type="ARBA" id="ARBA00022741"/>
    </source>
</evidence>
<evidence type="ECO:0000256" key="4">
    <source>
        <dbReference type="ARBA" id="ARBA00022490"/>
    </source>
</evidence>
<dbReference type="Pfam" id="PF03484">
    <property type="entry name" value="B5"/>
    <property type="match status" value="1"/>
</dbReference>
<feature type="binding site" evidence="15">
    <location>
        <position position="503"/>
    </location>
    <ligand>
        <name>Mg(2+)</name>
        <dbReference type="ChEBI" id="CHEBI:18420"/>
        <note>shared with alpha subunit</note>
    </ligand>
</feature>
<keyword evidence="11 16" id="KW-0694">RNA-binding</keyword>
<dbReference type="Gene3D" id="3.30.56.10">
    <property type="match status" value="2"/>
</dbReference>
<evidence type="ECO:0000256" key="16">
    <source>
        <dbReference type="PROSITE-ProRule" id="PRU00209"/>
    </source>
</evidence>
<evidence type="ECO:0000256" key="15">
    <source>
        <dbReference type="HAMAP-Rule" id="MF_00283"/>
    </source>
</evidence>
<organism evidence="21">
    <name type="scientific">Leptolyngbya sp. NK1-12</name>
    <dbReference type="NCBI Taxonomy" id="2547451"/>
    <lineage>
        <taxon>Bacteria</taxon>
        <taxon>Bacillati</taxon>
        <taxon>Cyanobacteriota</taxon>
        <taxon>Cyanophyceae</taxon>
        <taxon>Leptolyngbyales</taxon>
        <taxon>Leptolyngbyaceae</taxon>
        <taxon>Leptolyngbya group</taxon>
        <taxon>Leptolyngbya</taxon>
    </lineage>
</organism>
<keyword evidence="4 15" id="KW-0963">Cytoplasm</keyword>
<dbReference type="Pfam" id="PF01588">
    <property type="entry name" value="tRNA_bind"/>
    <property type="match status" value="1"/>
</dbReference>
<dbReference type="PANTHER" id="PTHR10947">
    <property type="entry name" value="PHENYLALANYL-TRNA SYNTHETASE BETA CHAIN AND LEUCINE-RICH REPEAT-CONTAINING PROTEIN 47"/>
    <property type="match status" value="1"/>
</dbReference>
<proteinExistence type="inferred from homology"/>
<dbReference type="InterPro" id="IPR033714">
    <property type="entry name" value="tRNA_bind_bactPheRS"/>
</dbReference>
<dbReference type="InterPro" id="IPR020825">
    <property type="entry name" value="Phe-tRNA_synthase-like_B3/B4"/>
</dbReference>
<comment type="cofactor">
    <cofactor evidence="15">
        <name>Mg(2+)</name>
        <dbReference type="ChEBI" id="CHEBI:18420"/>
    </cofactor>
    <text evidence="15">Binds 2 magnesium ions per tetramer.</text>
</comment>